<dbReference type="OrthoDB" id="9786718at2"/>
<evidence type="ECO:0000313" key="3">
    <source>
        <dbReference type="Proteomes" id="UP000256845"/>
    </source>
</evidence>
<dbReference type="PANTHER" id="PTHR34957">
    <property type="entry name" value="NUCLEAR TRANSPORT FACTOR 2 (NTF2) FAMILY PROTEIN"/>
    <property type="match status" value="1"/>
</dbReference>
<dbReference type="Proteomes" id="UP000256845">
    <property type="component" value="Unassembled WGS sequence"/>
</dbReference>
<comment type="caution">
    <text evidence="2">The sequence shown here is derived from an EMBL/GenBank/DDBJ whole genome shotgun (WGS) entry which is preliminary data.</text>
</comment>
<dbReference type="AlphaFoldDB" id="A0A3D9HSA8"/>
<dbReference type="InterPro" id="IPR037401">
    <property type="entry name" value="SnoaL-like"/>
</dbReference>
<keyword evidence="3" id="KW-1185">Reference proteome</keyword>
<dbReference type="Pfam" id="PF13474">
    <property type="entry name" value="SnoaL_3"/>
    <property type="match status" value="1"/>
</dbReference>
<dbReference type="PANTHER" id="PTHR34957:SF1">
    <property type="entry name" value="NUCLEAR TRANSPORT FACTOR 2 (NTF2) FAMILY PROTEIN"/>
    <property type="match status" value="1"/>
</dbReference>
<gene>
    <name evidence="2" type="ORF">DFP90_102325</name>
</gene>
<feature type="domain" description="SnoaL-like" evidence="1">
    <location>
        <begin position="16"/>
        <end position="121"/>
    </location>
</feature>
<organism evidence="2 3">
    <name type="scientific">Aestuariispira insulae</name>
    <dbReference type="NCBI Taxonomy" id="1461337"/>
    <lineage>
        <taxon>Bacteria</taxon>
        <taxon>Pseudomonadati</taxon>
        <taxon>Pseudomonadota</taxon>
        <taxon>Alphaproteobacteria</taxon>
        <taxon>Rhodospirillales</taxon>
        <taxon>Kiloniellaceae</taxon>
        <taxon>Aestuariispira</taxon>
    </lineage>
</organism>
<reference evidence="2 3" key="1">
    <citation type="submission" date="2018-07" db="EMBL/GenBank/DDBJ databases">
        <title>Genomic Encyclopedia of Type Strains, Phase III (KMG-III): the genomes of soil and plant-associated and newly described type strains.</title>
        <authorList>
            <person name="Whitman W."/>
        </authorList>
    </citation>
    <scope>NUCLEOTIDE SEQUENCE [LARGE SCALE GENOMIC DNA]</scope>
    <source>
        <strain evidence="2 3">CECT 8488</strain>
    </source>
</reference>
<proteinExistence type="predicted"/>
<dbReference type="SUPFAM" id="SSF54427">
    <property type="entry name" value="NTF2-like"/>
    <property type="match status" value="1"/>
</dbReference>
<dbReference type="InterPro" id="IPR032710">
    <property type="entry name" value="NTF2-like_dom_sf"/>
</dbReference>
<dbReference type="Gene3D" id="3.10.450.50">
    <property type="match status" value="1"/>
</dbReference>
<evidence type="ECO:0000259" key="1">
    <source>
        <dbReference type="Pfam" id="PF13474"/>
    </source>
</evidence>
<sequence>MIGHMNDKDRAELLFANDAFYLTFAEGDFATMETLWADTFPVSCIHPGWEPLFGRDAVMTSWESILENPPQAKASNSEAFVSGDLGYVVCFEQVSEGHFLLATNIFVREDGRWKMSHHQAGMTRARPLEDIRAREAKVN</sequence>
<name>A0A3D9HSA8_9PROT</name>
<accession>A0A3D9HSA8</accession>
<protein>
    <submittedName>
        <fullName evidence="2">SnoaL-like protein</fullName>
    </submittedName>
</protein>
<evidence type="ECO:0000313" key="2">
    <source>
        <dbReference type="EMBL" id="RED52305.1"/>
    </source>
</evidence>
<dbReference type="EMBL" id="QRDW01000002">
    <property type="protein sequence ID" value="RED52305.1"/>
    <property type="molecule type" value="Genomic_DNA"/>
</dbReference>